<name>A0A5A7Q3F2_STRAF</name>
<reference evidence="4" key="1">
    <citation type="journal article" date="2019" name="Curr. Biol.">
        <title>Genome Sequence of Striga asiatica Provides Insight into the Evolution of Plant Parasitism.</title>
        <authorList>
            <person name="Yoshida S."/>
            <person name="Kim S."/>
            <person name="Wafula E.K."/>
            <person name="Tanskanen J."/>
            <person name="Kim Y.M."/>
            <person name="Honaas L."/>
            <person name="Yang Z."/>
            <person name="Spallek T."/>
            <person name="Conn C.E."/>
            <person name="Ichihashi Y."/>
            <person name="Cheong K."/>
            <person name="Cui S."/>
            <person name="Der J.P."/>
            <person name="Gundlach H."/>
            <person name="Jiao Y."/>
            <person name="Hori C."/>
            <person name="Ishida J.K."/>
            <person name="Kasahara H."/>
            <person name="Kiba T."/>
            <person name="Kim M.S."/>
            <person name="Koo N."/>
            <person name="Laohavisit A."/>
            <person name="Lee Y.H."/>
            <person name="Lumba S."/>
            <person name="McCourt P."/>
            <person name="Mortimer J.C."/>
            <person name="Mutuku J.M."/>
            <person name="Nomura T."/>
            <person name="Sasaki-Sekimoto Y."/>
            <person name="Seto Y."/>
            <person name="Wang Y."/>
            <person name="Wakatake T."/>
            <person name="Sakakibara H."/>
            <person name="Demura T."/>
            <person name="Yamaguchi S."/>
            <person name="Yoneyama K."/>
            <person name="Manabe R.I."/>
            <person name="Nelson D.C."/>
            <person name="Schulman A.H."/>
            <person name="Timko M.P."/>
            <person name="dePamphilis C.W."/>
            <person name="Choi D."/>
            <person name="Shirasu K."/>
        </authorList>
    </citation>
    <scope>NUCLEOTIDE SEQUENCE [LARGE SCALE GENOMIC DNA]</scope>
    <source>
        <strain evidence="4">cv. UVA1</strain>
    </source>
</reference>
<dbReference type="EMBL" id="BKCP01005628">
    <property type="protein sequence ID" value="GER39406.1"/>
    <property type="molecule type" value="Genomic_DNA"/>
</dbReference>
<proteinExistence type="predicted"/>
<dbReference type="Proteomes" id="UP000325081">
    <property type="component" value="Unassembled WGS sequence"/>
</dbReference>
<evidence type="ECO:0000313" key="4">
    <source>
        <dbReference type="Proteomes" id="UP000325081"/>
    </source>
</evidence>
<evidence type="ECO:0000313" key="3">
    <source>
        <dbReference type="EMBL" id="GER39406.1"/>
    </source>
</evidence>
<dbReference type="OrthoDB" id="1877533at2759"/>
<sequence>MTLTPLHLTPTTPPSSCPACDLGPSGPAIYSCAPCNFFLHEKCLDFPPNITHPFHNQHVFTLLPRPAYPDALFNCDACGLTGRAFCYHCKTCGLDLHPTCASMPLSLAHARHPHELRLAFESPYGEFSGFCCDICKGPGGPGRWLYRCGPCGFDAHLKCAGVNNNAVGVPAAVGPTVGFGLNSSRQNNEMLVQAIQQRVSRNNAMVQAILAGRAGGGYGGRYGGANNNNNNNNEGLQQLMQMMSGGNYNNGVLGGVGSGGGFDWQSLLGGGGGGLNFLGGAFGGFGF</sequence>
<comment type="caution">
    <text evidence="3">The sequence shown here is derived from an EMBL/GenBank/DDBJ whole genome shotgun (WGS) entry which is preliminary data.</text>
</comment>
<feature type="domain" description="DC1" evidence="2">
    <location>
        <begin position="111"/>
        <end position="160"/>
    </location>
</feature>
<gene>
    <name evidence="3" type="ORF">STAS_16021</name>
</gene>
<dbReference type="InterPro" id="IPR004146">
    <property type="entry name" value="DC1"/>
</dbReference>
<evidence type="ECO:0000259" key="2">
    <source>
        <dbReference type="Pfam" id="PF03107"/>
    </source>
</evidence>
<feature type="domain" description="DC1" evidence="2">
    <location>
        <begin position="53"/>
        <end position="101"/>
    </location>
</feature>
<dbReference type="Pfam" id="PF03107">
    <property type="entry name" value="C1_2"/>
    <property type="match status" value="3"/>
</dbReference>
<dbReference type="InterPro" id="IPR046349">
    <property type="entry name" value="C1-like_sf"/>
</dbReference>
<keyword evidence="4" id="KW-1185">Reference proteome</keyword>
<dbReference type="PANTHER" id="PTHR46288">
    <property type="entry name" value="PHORBOL-ESTER/DAG-TYPE DOMAIN-CONTAINING PROTEIN"/>
    <property type="match status" value="1"/>
</dbReference>
<dbReference type="SUPFAM" id="SSF57889">
    <property type="entry name" value="Cysteine-rich domain"/>
    <property type="match status" value="1"/>
</dbReference>
<dbReference type="AlphaFoldDB" id="A0A5A7Q3F2"/>
<evidence type="ECO:0000256" key="1">
    <source>
        <dbReference type="ARBA" id="ARBA00022737"/>
    </source>
</evidence>
<accession>A0A5A7Q3F2</accession>
<keyword evidence="1" id="KW-0677">Repeat</keyword>
<protein>
    <submittedName>
        <fullName evidence="3">Cysteine/Histidine-rich C1 domain family protein</fullName>
    </submittedName>
</protein>
<dbReference type="PANTHER" id="PTHR46288:SF13">
    <property type="entry name" value="DC1 DOMAIN CONTAINING PROTEIN"/>
    <property type="match status" value="1"/>
</dbReference>
<organism evidence="3 4">
    <name type="scientific">Striga asiatica</name>
    <name type="common">Asiatic witchweed</name>
    <name type="synonym">Buchnera asiatica</name>
    <dbReference type="NCBI Taxonomy" id="4170"/>
    <lineage>
        <taxon>Eukaryota</taxon>
        <taxon>Viridiplantae</taxon>
        <taxon>Streptophyta</taxon>
        <taxon>Embryophyta</taxon>
        <taxon>Tracheophyta</taxon>
        <taxon>Spermatophyta</taxon>
        <taxon>Magnoliopsida</taxon>
        <taxon>eudicotyledons</taxon>
        <taxon>Gunneridae</taxon>
        <taxon>Pentapetalae</taxon>
        <taxon>asterids</taxon>
        <taxon>lamiids</taxon>
        <taxon>Lamiales</taxon>
        <taxon>Orobanchaceae</taxon>
        <taxon>Buchnereae</taxon>
        <taxon>Striga</taxon>
    </lineage>
</organism>
<feature type="domain" description="DC1" evidence="2">
    <location>
        <begin position="5"/>
        <end position="43"/>
    </location>
</feature>